<keyword evidence="3" id="KW-1185">Reference proteome</keyword>
<organism evidence="2 3">
    <name type="scientific">Solilutibacter oculi</name>
    <dbReference type="NCBI Taxonomy" id="2698682"/>
    <lineage>
        <taxon>Bacteria</taxon>
        <taxon>Pseudomonadati</taxon>
        <taxon>Pseudomonadota</taxon>
        <taxon>Gammaproteobacteria</taxon>
        <taxon>Lysobacterales</taxon>
        <taxon>Lysobacteraceae</taxon>
        <taxon>Solilutibacter</taxon>
    </lineage>
</organism>
<evidence type="ECO:0000313" key="3">
    <source>
        <dbReference type="Proteomes" id="UP000251842"/>
    </source>
</evidence>
<dbReference type="InterPro" id="IPR025311">
    <property type="entry name" value="DUF4166"/>
</dbReference>
<evidence type="ECO:0000313" key="2">
    <source>
        <dbReference type="EMBL" id="AXA84634.1"/>
    </source>
</evidence>
<dbReference type="RefSeq" id="WP_112926847.1">
    <property type="nucleotide sequence ID" value="NZ_CP029556.1"/>
</dbReference>
<reference evidence="3" key="1">
    <citation type="submission" date="2018-05" db="EMBL/GenBank/DDBJ databases">
        <title>Luteimonas pekinense sp. nov., isolated from human Meibomian gland secretions, Beijing, China.</title>
        <authorList>
            <person name="Wen T."/>
            <person name="Bai H."/>
            <person name="Lv H."/>
        </authorList>
    </citation>
    <scope>NUCLEOTIDE SEQUENCE [LARGE SCALE GENOMIC DNA]</scope>
    <source>
        <strain evidence="3">83-4</strain>
    </source>
</reference>
<dbReference type="OrthoDB" id="528778at2"/>
<proteinExistence type="predicted"/>
<name>A0A344J6H4_9GAMM</name>
<evidence type="ECO:0000259" key="1">
    <source>
        <dbReference type="Pfam" id="PF13761"/>
    </source>
</evidence>
<dbReference type="EMBL" id="CP029556">
    <property type="protein sequence ID" value="AXA84634.1"/>
    <property type="molecule type" value="Genomic_DNA"/>
</dbReference>
<feature type="domain" description="DUF4166" evidence="1">
    <location>
        <begin position="17"/>
        <end position="173"/>
    </location>
</feature>
<gene>
    <name evidence="2" type="ORF">DCD74_08010</name>
</gene>
<accession>A0A344J6H4</accession>
<dbReference type="AlphaFoldDB" id="A0A344J6H4"/>
<sequence length="181" mass="20697">MTPTLFQRLLGAEFYYLAPEVKALHARQGRFRYEGRFSVERGRNPLGRLAGALMRLPPAMTDAPITVEFDAGGAKETWLRGFGGKPMRSRLSFDNGQLRERLGPATFHFRLCRIDSDLHWVAERARMFGILPVPASWLDEVRCREHDDDGHYGFEVEARLPLLGRLVRYHGWLMPVAANDD</sequence>
<dbReference type="Pfam" id="PF13761">
    <property type="entry name" value="DUF4166"/>
    <property type="match status" value="1"/>
</dbReference>
<dbReference type="KEGG" id="lue:DCD74_08010"/>
<dbReference type="Proteomes" id="UP000251842">
    <property type="component" value="Chromosome"/>
</dbReference>
<protein>
    <submittedName>
        <fullName evidence="2">DUF4166 domain-containing protein</fullName>
    </submittedName>
</protein>